<dbReference type="RefSeq" id="WP_226730254.1">
    <property type="nucleotide sequence ID" value="NZ_JAJAUY010000174.1"/>
</dbReference>
<feature type="transmembrane region" description="Helical" evidence="2">
    <location>
        <begin position="127"/>
        <end position="146"/>
    </location>
</feature>
<gene>
    <name evidence="3" type="ORF">LG632_27460</name>
</gene>
<feature type="compositionally biased region" description="Low complexity" evidence="1">
    <location>
        <begin position="1"/>
        <end position="16"/>
    </location>
</feature>
<evidence type="ECO:0000256" key="2">
    <source>
        <dbReference type="SAM" id="Phobius"/>
    </source>
</evidence>
<proteinExistence type="predicted"/>
<protein>
    <submittedName>
        <fullName evidence="3">Uncharacterized protein</fullName>
    </submittedName>
</protein>
<comment type="caution">
    <text evidence="3">The sequence shown here is derived from an EMBL/GenBank/DDBJ whole genome shotgun (WGS) entry which is preliminary data.</text>
</comment>
<dbReference type="EMBL" id="JAJAUY010000174">
    <property type="protein sequence ID" value="MCB5183081.1"/>
    <property type="molecule type" value="Genomic_DNA"/>
</dbReference>
<reference evidence="3 4" key="1">
    <citation type="submission" date="2021-10" db="EMBL/GenBank/DDBJ databases">
        <title>Streptomyces sp. strain SMC 277, a novel streptomycete isolated from soil.</title>
        <authorList>
            <person name="Chanama M."/>
        </authorList>
    </citation>
    <scope>NUCLEOTIDE SEQUENCE [LARGE SCALE GENOMIC DNA]</scope>
    <source>
        <strain evidence="3 4">SMC 277</strain>
    </source>
</reference>
<keyword evidence="2" id="KW-0812">Transmembrane</keyword>
<keyword evidence="4" id="KW-1185">Reference proteome</keyword>
<keyword evidence="2" id="KW-1133">Transmembrane helix</keyword>
<feature type="transmembrane region" description="Helical" evidence="2">
    <location>
        <begin position="85"/>
        <end position="115"/>
    </location>
</feature>
<evidence type="ECO:0000313" key="4">
    <source>
        <dbReference type="Proteomes" id="UP001199054"/>
    </source>
</evidence>
<evidence type="ECO:0000313" key="3">
    <source>
        <dbReference type="EMBL" id="MCB5183081.1"/>
    </source>
</evidence>
<feature type="region of interest" description="Disordered" evidence="1">
    <location>
        <begin position="1"/>
        <end position="21"/>
    </location>
</feature>
<keyword evidence="2" id="KW-0472">Membrane</keyword>
<feature type="transmembrane region" description="Helical" evidence="2">
    <location>
        <begin position="56"/>
        <end position="73"/>
    </location>
</feature>
<organism evidence="3 4">
    <name type="scientific">Streptomyces antimicrobicus</name>
    <dbReference type="NCBI Taxonomy" id="2883108"/>
    <lineage>
        <taxon>Bacteria</taxon>
        <taxon>Bacillati</taxon>
        <taxon>Actinomycetota</taxon>
        <taxon>Actinomycetes</taxon>
        <taxon>Kitasatosporales</taxon>
        <taxon>Streptomycetaceae</taxon>
        <taxon>Streptomyces</taxon>
    </lineage>
</organism>
<evidence type="ECO:0000256" key="1">
    <source>
        <dbReference type="SAM" id="MobiDB-lite"/>
    </source>
</evidence>
<sequence length="149" mass="15344">MGAAKAAGAGAAARAGETGGAGGVDADRIHPLQRALAATAALLSLVAVALSRDFGLVPFFLAWSVPFVGVLLVRRRPAFRTYCLALGLPVLLLALPLALVGFLMLLPSAVLLLLARSADPRRDPDRARFHATLGVIVVVLFLARIASGG</sequence>
<dbReference type="Proteomes" id="UP001199054">
    <property type="component" value="Unassembled WGS sequence"/>
</dbReference>
<accession>A0ABS8BEL9</accession>
<name>A0ABS8BEL9_9ACTN</name>